<reference evidence="4 5" key="1">
    <citation type="submission" date="2021-03" db="EMBL/GenBank/DDBJ databases">
        <title>Genomic and phenotypic characterization of Chloracidobacterium isolates provides evidence for multiple species.</title>
        <authorList>
            <person name="Saini M.K."/>
            <person name="Costas A.M.G."/>
            <person name="Tank M."/>
            <person name="Bryant D.A."/>
        </authorList>
    </citation>
    <scope>NUCLEOTIDE SEQUENCE [LARGE SCALE GENOMIC DNA]</scope>
    <source>
        <strain evidence="4 5">N</strain>
    </source>
</reference>
<dbReference type="RefSeq" id="WP_211421308.1">
    <property type="nucleotide sequence ID" value="NZ_CP072642.1"/>
</dbReference>
<dbReference type="EMBL" id="CP072642">
    <property type="protein sequence ID" value="QUV92872.1"/>
    <property type="molecule type" value="Genomic_DNA"/>
</dbReference>
<sequence>MQNYGQDEFRSLPQTWGVIQDARGVLYVANDTGLLIYDSVRWQQLTLPNSATVRSLDISPDGQVYLGAENELGYLSATPQGAARFVSLLERLPPDKRRFGSVWRTWATPEGIFFQTYRYLFHLIGESVHVHEPAGQVARDDFVWSHWINDRLYVHQRHVGLLLLGKDEVLRLAPGGELFAERRVCALLPFDQEHLLAVTQEDGLWLYAPDTGAPRSLPLRPRPVQPIDFNHACVLADGRIAIGSNHDGVLVCDRQGRLMEVIGRQAGLSSPSVHWVYSDRQGGLWAAHRNGLARIEVGSRLSYFDEATGLEGRVFALHRHAGRLYAGTLAGLFALDDQPPGALVAGQARFVRVPGMDTDCWHMATDGDRMLVATGSGLYEITPRPATPPGVKKLDIEGRTYVLHPDPIQAGRFYVGTRRGLFRLTRHGAGWKVEAPVFGLQEEVRSLTVTDEGLWCGTMHRGACLIPEALLRAGGQADSSQVIRIDERVGLPTQRETFVARVNGQACLATQRGVYVFDPRGHTLRPADAFAALREAPVFRFGQDAQGGVWYARDFSERGVLRPGPHHHFEPDTQVLRLPPASLLRTILCEPEGITWLGGDKGLFRYAGPTPQPPRAPGQLLIRRLETGGQVQFAGYGNLPAELPPLDYTGNRLRCEVALLSFPREREHRFRFRLDGSDRQWSDWSHETVKEYTNLSEGEYTLRVEAQDLYGQTLTMAPVRLRILPPWYRTWWAYSLAVGFIGCLIVGGIRFRERLLIERNRALEHQVRERTSEITRQRDEILDSIRYAERIQKAVLPTLTDLRQSVPESFILYAPRDIVSGDFYWIHTTHEGVILTVADCTGHGVPGAFMSLIGNDLLNQIVIERGIRDPAQILTELDAGIVAALGQKTDHELVRVHDGLDAGILCLTPDRRQACYAGARRPLYLVRQGGLTEIKGNLRSVGGTGRREARFTSHHVPLETGTMLYLTTDGFADQSDPQGKKYGTRRLKSLLCELAAQPVEAQCARLEQVLHEHAGTERLRDDVTIVGLRI</sequence>
<dbReference type="InterPro" id="IPR015943">
    <property type="entry name" value="WD40/YVTN_repeat-like_dom_sf"/>
</dbReference>
<dbReference type="InterPro" id="IPR011123">
    <property type="entry name" value="Y_Y_Y"/>
</dbReference>
<proteinExistence type="predicted"/>
<feature type="transmembrane region" description="Helical" evidence="2">
    <location>
        <begin position="731"/>
        <end position="751"/>
    </location>
</feature>
<protein>
    <submittedName>
        <fullName evidence="4">SpoIIE family protein phosphatase</fullName>
    </submittedName>
</protein>
<dbReference type="InterPro" id="IPR013783">
    <property type="entry name" value="Ig-like_fold"/>
</dbReference>
<organism evidence="4 5">
    <name type="scientific">Chloracidobacterium sp. N</name>
    <dbReference type="NCBI Taxonomy" id="2821540"/>
    <lineage>
        <taxon>Bacteria</taxon>
        <taxon>Pseudomonadati</taxon>
        <taxon>Acidobacteriota</taxon>
        <taxon>Terriglobia</taxon>
        <taxon>Terriglobales</taxon>
        <taxon>Acidobacteriaceae</taxon>
        <taxon>Chloracidobacterium</taxon>
        <taxon>Chloracidobacterium aggregatum</taxon>
    </lineage>
</organism>
<keyword evidence="5" id="KW-1185">Reference proteome</keyword>
<dbReference type="SUPFAM" id="SSF69322">
    <property type="entry name" value="Tricorn protease domain 2"/>
    <property type="match status" value="1"/>
</dbReference>
<dbReference type="Proteomes" id="UP000677668">
    <property type="component" value="Chromosome 1"/>
</dbReference>
<evidence type="ECO:0000256" key="2">
    <source>
        <dbReference type="SAM" id="Phobius"/>
    </source>
</evidence>
<dbReference type="Pfam" id="PF07495">
    <property type="entry name" value="Y_Y_Y"/>
    <property type="match status" value="1"/>
</dbReference>
<evidence type="ECO:0000259" key="3">
    <source>
        <dbReference type="SMART" id="SM00331"/>
    </source>
</evidence>
<dbReference type="InterPro" id="IPR001932">
    <property type="entry name" value="PPM-type_phosphatase-like_dom"/>
</dbReference>
<keyword evidence="2" id="KW-1133">Transmembrane helix</keyword>
<evidence type="ECO:0000313" key="5">
    <source>
        <dbReference type="Proteomes" id="UP000677668"/>
    </source>
</evidence>
<gene>
    <name evidence="4" type="ORF">J8C05_05600</name>
</gene>
<keyword evidence="2" id="KW-0812">Transmembrane</keyword>
<name>A0ABX8AYI3_9BACT</name>
<dbReference type="PANTHER" id="PTHR43156">
    <property type="entry name" value="STAGE II SPORULATION PROTEIN E-RELATED"/>
    <property type="match status" value="1"/>
</dbReference>
<dbReference type="Gene3D" id="2.130.10.10">
    <property type="entry name" value="YVTN repeat-like/Quinoprotein amine dehydrogenase"/>
    <property type="match status" value="2"/>
</dbReference>
<dbReference type="InterPro" id="IPR036457">
    <property type="entry name" value="PPM-type-like_dom_sf"/>
</dbReference>
<dbReference type="Gene3D" id="2.60.40.10">
    <property type="entry name" value="Immunoglobulins"/>
    <property type="match status" value="1"/>
</dbReference>
<accession>A0ABX8AYI3</accession>
<dbReference type="PANTHER" id="PTHR43156:SF9">
    <property type="entry name" value="HAMP DOMAIN-CONTAINING PROTEIN"/>
    <property type="match status" value="1"/>
</dbReference>
<dbReference type="InterPro" id="IPR052016">
    <property type="entry name" value="Bact_Sigma-Reg"/>
</dbReference>
<dbReference type="Pfam" id="PF07228">
    <property type="entry name" value="SpoIIE"/>
    <property type="match status" value="1"/>
</dbReference>
<evidence type="ECO:0000256" key="1">
    <source>
        <dbReference type="ARBA" id="ARBA00022801"/>
    </source>
</evidence>
<dbReference type="SMART" id="SM00331">
    <property type="entry name" value="PP2C_SIG"/>
    <property type="match status" value="1"/>
</dbReference>
<dbReference type="Gene3D" id="3.60.40.10">
    <property type="entry name" value="PPM-type phosphatase domain"/>
    <property type="match status" value="1"/>
</dbReference>
<evidence type="ECO:0000313" key="4">
    <source>
        <dbReference type="EMBL" id="QUV92872.1"/>
    </source>
</evidence>
<feature type="domain" description="PPM-type phosphatase" evidence="3">
    <location>
        <begin position="804"/>
        <end position="1030"/>
    </location>
</feature>
<keyword evidence="1" id="KW-0378">Hydrolase</keyword>
<keyword evidence="2" id="KW-0472">Membrane</keyword>